<feature type="transmembrane region" description="Helical" evidence="14">
    <location>
        <begin position="21"/>
        <end position="41"/>
    </location>
</feature>
<keyword evidence="12 14" id="KW-0472">Membrane</keyword>
<comment type="similarity">
    <text evidence="4">Belongs to the COX16 family.</text>
</comment>
<dbReference type="EC" id="1.8.3.2" evidence="14"/>
<dbReference type="Pfam" id="PF04777">
    <property type="entry name" value="Evr1_Alr"/>
    <property type="match status" value="1"/>
</dbReference>
<evidence type="ECO:0000256" key="2">
    <source>
        <dbReference type="ARBA" id="ARBA00002490"/>
    </source>
</evidence>
<evidence type="ECO:0000256" key="4">
    <source>
        <dbReference type="ARBA" id="ARBA00008370"/>
    </source>
</evidence>
<evidence type="ECO:0000259" key="16">
    <source>
        <dbReference type="PROSITE" id="PS51324"/>
    </source>
</evidence>
<protein>
    <recommendedName>
        <fullName evidence="14">Sulfhydryl oxidase</fullName>
        <ecNumber evidence="14">1.8.3.2</ecNumber>
    </recommendedName>
</protein>
<dbReference type="PROSITE" id="PS51324">
    <property type="entry name" value="ERV_ALR"/>
    <property type="match status" value="1"/>
</dbReference>
<keyword evidence="13" id="KW-1015">Disulfide bond</keyword>
<evidence type="ECO:0000256" key="5">
    <source>
        <dbReference type="ARBA" id="ARBA00022630"/>
    </source>
</evidence>
<evidence type="ECO:0000256" key="8">
    <source>
        <dbReference type="ARBA" id="ARBA00022827"/>
    </source>
</evidence>
<sequence>MFTWKAVSAAYKAQVARRPTLFYGVPFIGVIVFGSFGLAQFTQIRYTQHDQRTRAMTQEEQLRLKQDRKPLDLREEYFKLMAKDDGADEWEPKRVPRPANMPEWGGVPEPAPPGKEAVEVDLSKNSPSSFFGRRAIHAEELPESQQDEKAAPVSAARKPPVVLGPDGKPCRACSARVAFGAAMRAQPKQAPKKKTQEACPADVEELGRSTWTFLHSAAAYFPDTPSQDQKSSMQAVLDALPVIYPCSSCAEELRNEYARQAPDSRQNAVQSASALQKYLCLLHNEVNARLGKPVWNCDDAQRLRHRWYEPAEDSDCL</sequence>
<dbReference type="GO" id="GO:0050660">
    <property type="term" value="F:flavin adenine dinucleotide binding"/>
    <property type="evidence" value="ECO:0007669"/>
    <property type="project" value="TreeGrafter"/>
</dbReference>
<dbReference type="SUPFAM" id="SSF69000">
    <property type="entry name" value="FAD-dependent thiol oxidase"/>
    <property type="match status" value="1"/>
</dbReference>
<comment type="function">
    <text evidence="2">Required for the assembly of the mitochondrial respiratory chain complex IV (CIV), also known as cytochrome c oxidase. May participate in merging the COX1 and COX2 assembly lines.</text>
</comment>
<gene>
    <name evidence="17" type="primary">ERV1</name>
    <name evidence="17" type="ORF">MPSI1_002319</name>
</gene>
<dbReference type="Pfam" id="PF14138">
    <property type="entry name" value="COX16"/>
    <property type="match status" value="1"/>
</dbReference>
<comment type="cofactor">
    <cofactor evidence="1 14">
        <name>FAD</name>
        <dbReference type="ChEBI" id="CHEBI:57692"/>
    </cofactor>
</comment>
<feature type="domain" description="ERV/ALR sulfhydryl oxidase" evidence="16">
    <location>
        <begin position="199"/>
        <end position="307"/>
    </location>
</feature>
<evidence type="ECO:0000256" key="10">
    <source>
        <dbReference type="ARBA" id="ARBA00023002"/>
    </source>
</evidence>
<evidence type="ECO:0000256" key="3">
    <source>
        <dbReference type="ARBA" id="ARBA00004434"/>
    </source>
</evidence>
<feature type="region of interest" description="Disordered" evidence="15">
    <location>
        <begin position="140"/>
        <end position="162"/>
    </location>
</feature>
<dbReference type="InterPro" id="IPR017905">
    <property type="entry name" value="ERV/ALR_sulphydryl_oxidase"/>
</dbReference>
<keyword evidence="18" id="KW-1185">Reference proteome</keyword>
<evidence type="ECO:0000256" key="6">
    <source>
        <dbReference type="ARBA" id="ARBA00022692"/>
    </source>
</evidence>
<organism evidence="17 18">
    <name type="scientific">Malassezia psittaci</name>
    <dbReference type="NCBI Taxonomy" id="1821823"/>
    <lineage>
        <taxon>Eukaryota</taxon>
        <taxon>Fungi</taxon>
        <taxon>Dikarya</taxon>
        <taxon>Basidiomycota</taxon>
        <taxon>Ustilaginomycotina</taxon>
        <taxon>Malasseziomycetes</taxon>
        <taxon>Malasseziales</taxon>
        <taxon>Malasseziaceae</taxon>
        <taxon>Malassezia</taxon>
    </lineage>
</organism>
<name>A0AAF0FA34_9BASI</name>
<feature type="compositionally biased region" description="Basic and acidic residues" evidence="15">
    <location>
        <begin position="140"/>
        <end position="150"/>
    </location>
</feature>
<keyword evidence="7" id="KW-0999">Mitochondrion inner membrane</keyword>
<dbReference type="InterPro" id="IPR020164">
    <property type="entry name" value="Cyt_c_Oxase_assmbl_COX16"/>
</dbReference>
<proteinExistence type="inferred from homology"/>
<evidence type="ECO:0000256" key="14">
    <source>
        <dbReference type="RuleBase" id="RU371123"/>
    </source>
</evidence>
<evidence type="ECO:0000256" key="1">
    <source>
        <dbReference type="ARBA" id="ARBA00001974"/>
    </source>
</evidence>
<evidence type="ECO:0000313" key="17">
    <source>
        <dbReference type="EMBL" id="WFD43655.1"/>
    </source>
</evidence>
<accession>A0AAF0FA34</accession>
<evidence type="ECO:0000256" key="7">
    <source>
        <dbReference type="ARBA" id="ARBA00022792"/>
    </source>
</evidence>
<keyword evidence="5 14" id="KW-0285">Flavoprotein</keyword>
<dbReference type="PANTHER" id="PTHR12645:SF0">
    <property type="entry name" value="FAD-LINKED SULFHYDRYL OXIDASE ALR"/>
    <property type="match status" value="1"/>
</dbReference>
<dbReference type="Gene3D" id="1.20.120.310">
    <property type="entry name" value="ERV/ALR sulfhydryl oxidase domain"/>
    <property type="match status" value="1"/>
</dbReference>
<keyword evidence="11" id="KW-0496">Mitochondrion</keyword>
<dbReference type="GO" id="GO:0005743">
    <property type="term" value="C:mitochondrial inner membrane"/>
    <property type="evidence" value="ECO:0007669"/>
    <property type="project" value="UniProtKB-SubCell"/>
</dbReference>
<evidence type="ECO:0000313" key="18">
    <source>
        <dbReference type="Proteomes" id="UP001214628"/>
    </source>
</evidence>
<reference evidence="17" key="1">
    <citation type="submission" date="2023-02" db="EMBL/GenBank/DDBJ databases">
        <title>Mating type loci evolution in Malassezia.</title>
        <authorList>
            <person name="Coelho M.A."/>
        </authorList>
    </citation>
    <scope>NUCLEOTIDE SEQUENCE</scope>
    <source>
        <strain evidence="17">CBS 14136</strain>
    </source>
</reference>
<dbReference type="Proteomes" id="UP001214628">
    <property type="component" value="Chromosome 3"/>
</dbReference>
<evidence type="ECO:0000256" key="15">
    <source>
        <dbReference type="SAM" id="MobiDB-lite"/>
    </source>
</evidence>
<dbReference type="GO" id="GO:0016971">
    <property type="term" value="F:flavin-dependent sulfhydryl oxidase activity"/>
    <property type="evidence" value="ECO:0007669"/>
    <property type="project" value="InterPro"/>
</dbReference>
<evidence type="ECO:0000256" key="9">
    <source>
        <dbReference type="ARBA" id="ARBA00022989"/>
    </source>
</evidence>
<dbReference type="InterPro" id="IPR039799">
    <property type="entry name" value="ALR/ERV"/>
</dbReference>
<dbReference type="PANTHER" id="PTHR12645">
    <property type="entry name" value="ALR/ERV"/>
    <property type="match status" value="1"/>
</dbReference>
<evidence type="ECO:0000256" key="12">
    <source>
        <dbReference type="ARBA" id="ARBA00023136"/>
    </source>
</evidence>
<dbReference type="InterPro" id="IPR036774">
    <property type="entry name" value="ERV/ALR_sulphydryl_oxid_sf"/>
</dbReference>
<evidence type="ECO:0000256" key="11">
    <source>
        <dbReference type="ARBA" id="ARBA00023128"/>
    </source>
</evidence>
<comment type="subcellular location">
    <subcellularLocation>
        <location evidence="3">Mitochondrion inner membrane</location>
        <topology evidence="3">Single-pass membrane protein</topology>
    </subcellularLocation>
</comment>
<feature type="region of interest" description="Disordered" evidence="15">
    <location>
        <begin position="89"/>
        <end position="116"/>
    </location>
</feature>
<keyword evidence="6 14" id="KW-0812">Transmembrane</keyword>
<keyword evidence="10 14" id="KW-0560">Oxidoreductase</keyword>
<dbReference type="AlphaFoldDB" id="A0AAF0FA34"/>
<evidence type="ECO:0000256" key="13">
    <source>
        <dbReference type="ARBA" id="ARBA00023157"/>
    </source>
</evidence>
<keyword evidence="9 14" id="KW-1133">Transmembrane helix</keyword>
<keyword evidence="8 14" id="KW-0274">FAD</keyword>
<comment type="catalytic activity">
    <reaction evidence="14">
        <text>2 R'C(R)SH + O2 = R'C(R)S-S(R)CR' + H2O2</text>
        <dbReference type="Rhea" id="RHEA:17357"/>
        <dbReference type="ChEBI" id="CHEBI:15379"/>
        <dbReference type="ChEBI" id="CHEBI:16240"/>
        <dbReference type="ChEBI" id="CHEBI:16520"/>
        <dbReference type="ChEBI" id="CHEBI:17412"/>
        <dbReference type="EC" id="1.8.3.2"/>
    </reaction>
</comment>
<dbReference type="EMBL" id="CP118377">
    <property type="protein sequence ID" value="WFD43655.1"/>
    <property type="molecule type" value="Genomic_DNA"/>
</dbReference>